<reference evidence="2" key="1">
    <citation type="journal article" date="2019" name="Int. J. Syst. Evol. Microbiol.">
        <title>The Global Catalogue of Microorganisms (GCM) 10K type strain sequencing project: providing services to taxonomists for standard genome sequencing and annotation.</title>
        <authorList>
            <consortium name="The Broad Institute Genomics Platform"/>
            <consortium name="The Broad Institute Genome Sequencing Center for Infectious Disease"/>
            <person name="Wu L."/>
            <person name="Ma J."/>
        </authorList>
    </citation>
    <scope>NUCLEOTIDE SEQUENCE [LARGE SCALE GENOMIC DNA]</scope>
    <source>
        <strain evidence="2">CGMCC 1.14966</strain>
    </source>
</reference>
<dbReference type="EMBL" id="BMGY01000010">
    <property type="protein sequence ID" value="GGH83843.1"/>
    <property type="molecule type" value="Genomic_DNA"/>
</dbReference>
<evidence type="ECO:0008006" key="3">
    <source>
        <dbReference type="Google" id="ProtNLM"/>
    </source>
</evidence>
<organism evidence="1 2">
    <name type="scientific">Hymenobacter frigidus</name>
    <dbReference type="NCBI Taxonomy" id="1524095"/>
    <lineage>
        <taxon>Bacteria</taxon>
        <taxon>Pseudomonadati</taxon>
        <taxon>Bacteroidota</taxon>
        <taxon>Cytophagia</taxon>
        <taxon>Cytophagales</taxon>
        <taxon>Hymenobacteraceae</taxon>
        <taxon>Hymenobacter</taxon>
    </lineage>
</organism>
<name>A0ABQ2A2T7_9BACT</name>
<dbReference type="Proteomes" id="UP000637774">
    <property type="component" value="Unassembled WGS sequence"/>
</dbReference>
<protein>
    <recommendedName>
        <fullName evidence="3">Zf-HC2 domain-containing protein</fullName>
    </recommendedName>
</protein>
<gene>
    <name evidence="1" type="ORF">GCM10011495_14380</name>
</gene>
<accession>A0ABQ2A2T7</accession>
<comment type="caution">
    <text evidence="1">The sequence shown here is derived from an EMBL/GenBank/DDBJ whole genome shotgun (WGS) entry which is preliminary data.</text>
</comment>
<proteinExistence type="predicted"/>
<evidence type="ECO:0000313" key="1">
    <source>
        <dbReference type="EMBL" id="GGH83843.1"/>
    </source>
</evidence>
<sequence length="84" mass="9356">MRRLITCQNATLLLEKQADQPAPRALRASLWLHLRYCPDCNRYATQTVQIAEWARASAATRVSSSVGLSDAAKQRMRERLAAAG</sequence>
<dbReference type="RefSeq" id="WP_188561380.1">
    <property type="nucleotide sequence ID" value="NZ_BMGY01000010.1"/>
</dbReference>
<evidence type="ECO:0000313" key="2">
    <source>
        <dbReference type="Proteomes" id="UP000637774"/>
    </source>
</evidence>
<keyword evidence="2" id="KW-1185">Reference proteome</keyword>